<dbReference type="InterPro" id="IPR000836">
    <property type="entry name" value="PRTase_dom"/>
</dbReference>
<dbReference type="SUPFAM" id="SSF53474">
    <property type="entry name" value="alpha/beta-Hydrolases"/>
    <property type="match status" value="1"/>
</dbReference>
<dbReference type="GO" id="GO:0016757">
    <property type="term" value="F:glycosyltransferase activity"/>
    <property type="evidence" value="ECO:0007669"/>
    <property type="project" value="UniProtKB-KW"/>
</dbReference>
<dbReference type="Gene3D" id="3.30.1310.20">
    <property type="entry name" value="PRTase-like"/>
    <property type="match status" value="1"/>
</dbReference>
<accession>A0ABT4TVZ6</accession>
<evidence type="ECO:0000313" key="2">
    <source>
        <dbReference type="EMBL" id="MDA2808858.1"/>
    </source>
</evidence>
<name>A0ABT4TVZ6_9ACTN</name>
<dbReference type="RefSeq" id="WP_270681445.1">
    <property type="nucleotide sequence ID" value="NZ_JAQFWP010000110.1"/>
</dbReference>
<dbReference type="EMBL" id="JAQFWP010000110">
    <property type="protein sequence ID" value="MDA2808858.1"/>
    <property type="molecule type" value="Genomic_DNA"/>
</dbReference>
<evidence type="ECO:0000313" key="3">
    <source>
        <dbReference type="Proteomes" id="UP001165685"/>
    </source>
</evidence>
<keyword evidence="3" id="KW-1185">Reference proteome</keyword>
<keyword evidence="2" id="KW-0808">Transferase</keyword>
<dbReference type="SUPFAM" id="SSF53271">
    <property type="entry name" value="PRTase-like"/>
    <property type="match status" value="1"/>
</dbReference>
<feature type="domain" description="Phosphoribosyltransferase" evidence="1">
    <location>
        <begin position="27"/>
        <end position="179"/>
    </location>
</feature>
<dbReference type="Proteomes" id="UP001165685">
    <property type="component" value="Unassembled WGS sequence"/>
</dbReference>
<dbReference type="Gene3D" id="3.40.50.1820">
    <property type="entry name" value="alpha/beta hydrolase"/>
    <property type="match status" value="1"/>
</dbReference>
<keyword evidence="2" id="KW-0328">Glycosyltransferase</keyword>
<protein>
    <submittedName>
        <fullName evidence="2">Phosphoribosyltransferase family protein</fullName>
    </submittedName>
</protein>
<sequence>MSPVPVSLPFADRSAAGRGLAERVRPLVRTDPVVLALPPGGLPVGAELARALDLPLDVLVVRRLNLQGDARAPVGAVTEGGGVFFDDSELARRHVSRDVLSQAVRAERQELDRLLKAYRGGRPGAPLAGRDVVVVDEGVTTGATARAAVRAVRRHHPARVCLAVPVASQAAVAALRGEADEIVVLTAPDNFQAVGEWYRDYEPPTEADIAALLEDRAEGRPMGRPVRVTAGGVGLDGDFTVPGSVRGAAVMALGHGRAHAQQRAAADALLDAGYATLALDLFTPEEWESAQGAPDIGADDLGGRLAQAVEWLRSAAGVRGGVGVFGAGSAAPAAPAAAARMPGEVGALAVLGGRIDLAGDALPQVRVPALVMVPGGESFVWELSEWAAGRMGGPVELRAAPGAEQLLGGTAEGRLAGEAAAEWFDRHL</sequence>
<evidence type="ECO:0000259" key="1">
    <source>
        <dbReference type="Pfam" id="PF00156"/>
    </source>
</evidence>
<comment type="caution">
    <text evidence="2">The sequence shown here is derived from an EMBL/GenBank/DDBJ whole genome shotgun (WGS) entry which is preliminary data.</text>
</comment>
<dbReference type="Gene3D" id="3.40.50.2020">
    <property type="match status" value="1"/>
</dbReference>
<proteinExistence type="predicted"/>
<dbReference type="Pfam" id="PF00156">
    <property type="entry name" value="Pribosyltran"/>
    <property type="match status" value="1"/>
</dbReference>
<gene>
    <name evidence="2" type="ORF">O4U47_30410</name>
</gene>
<reference evidence="2" key="1">
    <citation type="submission" date="2023-01" db="EMBL/GenBank/DDBJ databases">
        <title>Draft genome sequence of Nocardiopsis sp. LSu2-4 isolated from halophytes.</title>
        <authorList>
            <person name="Duangmal K."/>
            <person name="Chantavorakit T."/>
        </authorList>
    </citation>
    <scope>NUCLEOTIDE SEQUENCE</scope>
    <source>
        <strain evidence="2">LSu2-4</strain>
    </source>
</reference>
<dbReference type="InterPro" id="IPR029057">
    <property type="entry name" value="PRTase-like"/>
</dbReference>
<dbReference type="CDD" id="cd06223">
    <property type="entry name" value="PRTases_typeI"/>
    <property type="match status" value="1"/>
</dbReference>
<dbReference type="InterPro" id="IPR029058">
    <property type="entry name" value="AB_hydrolase_fold"/>
</dbReference>
<organism evidence="2 3">
    <name type="scientific">Nocardiopsis suaedae</name>
    <dbReference type="NCBI Taxonomy" id="3018444"/>
    <lineage>
        <taxon>Bacteria</taxon>
        <taxon>Bacillati</taxon>
        <taxon>Actinomycetota</taxon>
        <taxon>Actinomycetes</taxon>
        <taxon>Streptosporangiales</taxon>
        <taxon>Nocardiopsidaceae</taxon>
        <taxon>Nocardiopsis</taxon>
    </lineage>
</organism>